<evidence type="ECO:0000313" key="3">
    <source>
        <dbReference type="Proteomes" id="UP000058446"/>
    </source>
</evidence>
<name>A0A0K2H0T3_9CORY</name>
<dbReference type="InterPro" id="IPR040891">
    <property type="entry name" value="HEPN_SAV_6107"/>
</dbReference>
<dbReference type="STRING" id="1408189.CLAC_07915"/>
<dbReference type="KEGG" id="clw:CLAC_07915"/>
<reference evidence="2 3" key="1">
    <citation type="submission" date="2013-10" db="EMBL/GenBank/DDBJ databases">
        <title>Complete genome sequence of Corynebacterium lactis DSM 45799(T), isolated from raw cow milk.</title>
        <authorList>
            <person name="Ruckert C."/>
            <person name="Albersmeier A."/>
            <person name="Lipski A."/>
            <person name="Kalinowski J."/>
        </authorList>
    </citation>
    <scope>NUCLEOTIDE SEQUENCE [LARGE SCALE GENOMIC DNA]</scope>
    <source>
        <strain evidence="2 3">RW2-5</strain>
    </source>
</reference>
<protein>
    <recommendedName>
        <fullName evidence="1">SAV-6107-like HEPN domain-containing protein</fullName>
    </recommendedName>
</protein>
<dbReference type="OrthoDB" id="4412409at2"/>
<accession>A0A0K2H0T3</accession>
<dbReference type="EMBL" id="CP006841">
    <property type="protein sequence ID" value="ALA67650.1"/>
    <property type="molecule type" value="Genomic_DNA"/>
</dbReference>
<organism evidence="2 3">
    <name type="scientific">Corynebacterium lactis RW2-5</name>
    <dbReference type="NCBI Taxonomy" id="1408189"/>
    <lineage>
        <taxon>Bacteria</taxon>
        <taxon>Bacillati</taxon>
        <taxon>Actinomycetota</taxon>
        <taxon>Actinomycetes</taxon>
        <taxon>Mycobacteriales</taxon>
        <taxon>Corynebacteriaceae</taxon>
        <taxon>Corynebacterium</taxon>
    </lineage>
</organism>
<dbReference type="Pfam" id="PF18726">
    <property type="entry name" value="HEPN_SAV_6107"/>
    <property type="match status" value="1"/>
</dbReference>
<dbReference type="PATRIC" id="fig|1408189.4.peg.1586"/>
<dbReference type="RefSeq" id="WP_053412420.1">
    <property type="nucleotide sequence ID" value="NZ_CP006841.1"/>
</dbReference>
<evidence type="ECO:0000259" key="1">
    <source>
        <dbReference type="Pfam" id="PF18726"/>
    </source>
</evidence>
<feature type="domain" description="SAV-6107-like HEPN" evidence="1">
    <location>
        <begin position="42"/>
        <end position="139"/>
    </location>
</feature>
<evidence type="ECO:0000313" key="2">
    <source>
        <dbReference type="EMBL" id="ALA67650.1"/>
    </source>
</evidence>
<dbReference type="AlphaFoldDB" id="A0A0K2H0T3"/>
<keyword evidence="3" id="KW-1185">Reference proteome</keyword>
<gene>
    <name evidence="2" type="ORF">CLAC_07915</name>
</gene>
<sequence>MATPNVVDFRAAARGGIVVPGGVSRQSLDLFTRARGLAAMAAQAEPDEQLELAYRAALRGAGAILNMSEGQSSKRRRRRSQSAWENLKVSRAEYSEWVARFQSYSQLRNEVRLGLVRRIDARKSRELMGLVDEFLDVVEADLGILPAAA</sequence>
<proteinExistence type="predicted"/>
<dbReference type="Proteomes" id="UP000058446">
    <property type="component" value="Chromosome"/>
</dbReference>